<proteinExistence type="predicted"/>
<gene>
    <name evidence="2" type="ORF">HYC85_004368</name>
</gene>
<dbReference type="EMBL" id="JACBKZ010000002">
    <property type="protein sequence ID" value="KAF5957143.1"/>
    <property type="molecule type" value="Genomic_DNA"/>
</dbReference>
<organism evidence="2 3">
    <name type="scientific">Camellia sinensis</name>
    <name type="common">Tea plant</name>
    <name type="synonym">Thea sinensis</name>
    <dbReference type="NCBI Taxonomy" id="4442"/>
    <lineage>
        <taxon>Eukaryota</taxon>
        <taxon>Viridiplantae</taxon>
        <taxon>Streptophyta</taxon>
        <taxon>Embryophyta</taxon>
        <taxon>Tracheophyta</taxon>
        <taxon>Spermatophyta</taxon>
        <taxon>Magnoliopsida</taxon>
        <taxon>eudicotyledons</taxon>
        <taxon>Gunneridae</taxon>
        <taxon>Pentapetalae</taxon>
        <taxon>asterids</taxon>
        <taxon>Ericales</taxon>
        <taxon>Theaceae</taxon>
        <taxon>Camellia</taxon>
    </lineage>
</organism>
<dbReference type="AlphaFoldDB" id="A0A7J7HWC2"/>
<evidence type="ECO:0000256" key="1">
    <source>
        <dbReference type="SAM" id="MobiDB-lite"/>
    </source>
</evidence>
<comment type="caution">
    <text evidence="2">The sequence shown here is derived from an EMBL/GenBank/DDBJ whole genome shotgun (WGS) entry which is preliminary data.</text>
</comment>
<reference evidence="3" key="1">
    <citation type="journal article" date="2020" name="Nat. Commun.">
        <title>Genome assembly of wild tea tree DASZ reveals pedigree and selection history of tea varieties.</title>
        <authorList>
            <person name="Zhang W."/>
            <person name="Zhang Y."/>
            <person name="Qiu H."/>
            <person name="Guo Y."/>
            <person name="Wan H."/>
            <person name="Zhang X."/>
            <person name="Scossa F."/>
            <person name="Alseekh S."/>
            <person name="Zhang Q."/>
            <person name="Wang P."/>
            <person name="Xu L."/>
            <person name="Schmidt M.H."/>
            <person name="Jia X."/>
            <person name="Li D."/>
            <person name="Zhu A."/>
            <person name="Guo F."/>
            <person name="Chen W."/>
            <person name="Ni D."/>
            <person name="Usadel B."/>
            <person name="Fernie A.R."/>
            <person name="Wen W."/>
        </authorList>
    </citation>
    <scope>NUCLEOTIDE SEQUENCE [LARGE SCALE GENOMIC DNA]</scope>
    <source>
        <strain evidence="3">cv. G240</strain>
    </source>
</reference>
<reference evidence="2 3" key="2">
    <citation type="submission" date="2020-07" db="EMBL/GenBank/DDBJ databases">
        <title>Genome assembly of wild tea tree DASZ reveals pedigree and selection history of tea varieties.</title>
        <authorList>
            <person name="Zhang W."/>
        </authorList>
    </citation>
    <scope>NUCLEOTIDE SEQUENCE [LARGE SCALE GENOMIC DNA]</scope>
    <source>
        <strain evidence="3">cv. G240</strain>
        <tissue evidence="2">Leaf</tissue>
    </source>
</reference>
<name>A0A7J7HWC2_CAMSI</name>
<dbReference type="Proteomes" id="UP000593564">
    <property type="component" value="Unassembled WGS sequence"/>
</dbReference>
<accession>A0A7J7HWC2</accession>
<evidence type="ECO:0000313" key="3">
    <source>
        <dbReference type="Proteomes" id="UP000593564"/>
    </source>
</evidence>
<evidence type="ECO:0000313" key="2">
    <source>
        <dbReference type="EMBL" id="KAF5957143.1"/>
    </source>
</evidence>
<sequence length="67" mass="7749">MTEVKSRNHRKISKKTALVTQNTSLPCRNQRHSHVGASRPSRNVLTNSHEDLFQCLCWHAPIRTQLE</sequence>
<feature type="compositionally biased region" description="Polar residues" evidence="1">
    <location>
        <begin position="18"/>
        <end position="27"/>
    </location>
</feature>
<feature type="region of interest" description="Disordered" evidence="1">
    <location>
        <begin position="1"/>
        <end position="42"/>
    </location>
</feature>
<keyword evidence="3" id="KW-1185">Reference proteome</keyword>
<protein>
    <submittedName>
        <fullName evidence="2">Uncharacterized protein</fullName>
    </submittedName>
</protein>